<dbReference type="InterPro" id="IPR011060">
    <property type="entry name" value="RibuloseP-bd_barrel"/>
</dbReference>
<feature type="binding site" evidence="10 14">
    <location>
        <begin position="197"/>
        <end position="198"/>
    </location>
    <ligand>
        <name>substrate</name>
    </ligand>
</feature>
<keyword evidence="13" id="KW-0862">Zinc</keyword>
<evidence type="ECO:0000256" key="11">
    <source>
        <dbReference type="PIRNR" id="PIRNR001461"/>
    </source>
</evidence>
<accession>A0A1H2Q5K0</accession>
<dbReference type="AlphaFoldDB" id="A0A1H2Q5K0"/>
<dbReference type="Pfam" id="PF00834">
    <property type="entry name" value="Ribul_P_3_epim"/>
    <property type="match status" value="1"/>
</dbReference>
<sequence length="225" mass="24035">MTKIAPSILSADFARLGEEIKDVEQGKADWIHVDVMDGKFVPNITIGPLIVKAIRPHTELPLDVHLMIEEPDRYIPAFAEAGADYISVHMEVCRHLHRTIHLIKESGVKAGVVLNPATSAETLEPILADLDYILLMTVNPGFGGQAFIPSVVDKIVTVNRMVKSRGLNGIEIQVDGGVDSKTAELCTAAGATNLVAGSAIFGKEDRGAAIAAIRHSAEKGVKSAL</sequence>
<dbReference type="GO" id="GO:0004750">
    <property type="term" value="F:D-ribulose-phosphate 3-epimerase activity"/>
    <property type="evidence" value="ECO:0007669"/>
    <property type="project" value="UniProtKB-UniRule"/>
</dbReference>
<evidence type="ECO:0000256" key="9">
    <source>
        <dbReference type="ARBA" id="ARBA00023235"/>
    </source>
</evidence>
<dbReference type="HAMAP" id="MF_02227">
    <property type="entry name" value="RPE"/>
    <property type="match status" value="1"/>
</dbReference>
<keyword evidence="16" id="KW-1185">Reference proteome</keyword>
<dbReference type="GO" id="GO:0005737">
    <property type="term" value="C:cytoplasm"/>
    <property type="evidence" value="ECO:0007669"/>
    <property type="project" value="UniProtKB-ARBA"/>
</dbReference>
<comment type="cofactor">
    <cofactor evidence="2">
        <name>Mn(2+)</name>
        <dbReference type="ChEBI" id="CHEBI:29035"/>
    </cofactor>
</comment>
<proteinExistence type="inferred from homology"/>
<feature type="binding site" evidence="10 13">
    <location>
        <position position="175"/>
    </location>
    <ligand>
        <name>a divalent metal cation</name>
        <dbReference type="ChEBI" id="CHEBI:60240"/>
    </ligand>
</feature>
<protein>
    <recommendedName>
        <fullName evidence="7 10">Ribulose-phosphate 3-epimerase</fullName>
        <ecNumber evidence="7 10">5.1.3.1</ecNumber>
    </recommendedName>
</protein>
<evidence type="ECO:0000256" key="8">
    <source>
        <dbReference type="ARBA" id="ARBA00022723"/>
    </source>
</evidence>
<dbReference type="FunFam" id="3.20.20.70:FF:000004">
    <property type="entry name" value="Ribulose-phosphate 3-epimerase"/>
    <property type="match status" value="1"/>
</dbReference>
<feature type="binding site" evidence="10 14">
    <location>
        <position position="7"/>
    </location>
    <ligand>
        <name>substrate</name>
    </ligand>
</feature>
<dbReference type="CDD" id="cd00429">
    <property type="entry name" value="RPE"/>
    <property type="match status" value="1"/>
</dbReference>
<feature type="binding site" evidence="10 13">
    <location>
        <position position="32"/>
    </location>
    <ligand>
        <name>a divalent metal cation</name>
        <dbReference type="ChEBI" id="CHEBI:60240"/>
    </ligand>
</feature>
<dbReference type="NCBIfam" id="TIGR01163">
    <property type="entry name" value="rpe"/>
    <property type="match status" value="1"/>
</dbReference>
<comment type="similarity">
    <text evidence="6 10 11">Belongs to the ribulose-phosphate 3-epimerase family.</text>
</comment>
<keyword evidence="8 10" id="KW-0479">Metal-binding</keyword>
<dbReference type="EMBL" id="FNNQ01000001">
    <property type="protein sequence ID" value="SDW01944.1"/>
    <property type="molecule type" value="Genomic_DNA"/>
</dbReference>
<dbReference type="GO" id="GO:0019323">
    <property type="term" value="P:pentose catabolic process"/>
    <property type="evidence" value="ECO:0007669"/>
    <property type="project" value="UniProtKB-UniRule"/>
</dbReference>
<dbReference type="PROSITE" id="PS01086">
    <property type="entry name" value="RIBUL_P_3_EPIMER_2"/>
    <property type="match status" value="1"/>
</dbReference>
<evidence type="ECO:0000256" key="13">
    <source>
        <dbReference type="PIRSR" id="PIRSR001461-2"/>
    </source>
</evidence>
<keyword evidence="13" id="KW-0464">Manganese</keyword>
<dbReference type="STRING" id="1048340.SAMN05444487_10198"/>
<evidence type="ECO:0000313" key="16">
    <source>
        <dbReference type="Proteomes" id="UP000198534"/>
    </source>
</evidence>
<evidence type="ECO:0000256" key="14">
    <source>
        <dbReference type="PIRSR" id="PIRSR001461-3"/>
    </source>
</evidence>
<name>A0A1H2Q5K0_9BACL</name>
<comment type="catalytic activity">
    <reaction evidence="1 10 11">
        <text>D-ribulose 5-phosphate = D-xylulose 5-phosphate</text>
        <dbReference type="Rhea" id="RHEA:13677"/>
        <dbReference type="ChEBI" id="CHEBI:57737"/>
        <dbReference type="ChEBI" id="CHEBI:58121"/>
        <dbReference type="EC" id="5.1.3.1"/>
    </reaction>
</comment>
<evidence type="ECO:0000256" key="7">
    <source>
        <dbReference type="ARBA" id="ARBA00013188"/>
    </source>
</evidence>
<dbReference type="GO" id="GO:0006098">
    <property type="term" value="P:pentose-phosphate shunt"/>
    <property type="evidence" value="ECO:0007669"/>
    <property type="project" value="UniProtKB-UniRule"/>
</dbReference>
<dbReference type="PIRSF" id="PIRSF001461">
    <property type="entry name" value="RPE"/>
    <property type="match status" value="1"/>
</dbReference>
<dbReference type="EC" id="5.1.3.1" evidence="7 10"/>
<dbReference type="Proteomes" id="UP000198534">
    <property type="component" value="Unassembled WGS sequence"/>
</dbReference>
<dbReference type="OrthoDB" id="1645589at2"/>
<comment type="cofactor">
    <cofactor evidence="4">
        <name>Zn(2+)</name>
        <dbReference type="ChEBI" id="CHEBI:29105"/>
    </cofactor>
</comment>
<dbReference type="PANTHER" id="PTHR11749">
    <property type="entry name" value="RIBULOSE-5-PHOSPHATE-3-EPIMERASE"/>
    <property type="match status" value="1"/>
</dbReference>
<evidence type="ECO:0000256" key="12">
    <source>
        <dbReference type="PIRSR" id="PIRSR001461-1"/>
    </source>
</evidence>
<comment type="cofactor">
    <cofactor evidence="10 13">
        <name>a divalent metal cation</name>
        <dbReference type="ChEBI" id="CHEBI:60240"/>
    </cofactor>
    <text evidence="10 13">Binds 1 divalent metal cation per subunit.</text>
</comment>
<reference evidence="15 16" key="1">
    <citation type="submission" date="2016-10" db="EMBL/GenBank/DDBJ databases">
        <authorList>
            <person name="de Groot N.N."/>
        </authorList>
    </citation>
    <scope>NUCLEOTIDE SEQUENCE [LARGE SCALE GENOMIC DNA]</scope>
    <source>
        <strain evidence="15 16">DSM 45610</strain>
    </source>
</reference>
<feature type="binding site" evidence="10 13">
    <location>
        <position position="65"/>
    </location>
    <ligand>
        <name>a divalent metal cation</name>
        <dbReference type="ChEBI" id="CHEBI:60240"/>
    </ligand>
</feature>
<comment type="cofactor">
    <cofactor evidence="3">
        <name>Co(2+)</name>
        <dbReference type="ChEBI" id="CHEBI:48828"/>
    </cofactor>
</comment>
<comment type="cofactor">
    <cofactor evidence="5">
        <name>Fe(2+)</name>
        <dbReference type="ChEBI" id="CHEBI:29033"/>
    </cofactor>
</comment>
<feature type="binding site" evidence="10">
    <location>
        <begin position="175"/>
        <end position="177"/>
    </location>
    <ligand>
        <name>substrate</name>
    </ligand>
</feature>
<dbReference type="InterPro" id="IPR013785">
    <property type="entry name" value="Aldolase_TIM"/>
</dbReference>
<dbReference type="Gene3D" id="3.20.20.70">
    <property type="entry name" value="Aldolase class I"/>
    <property type="match status" value="1"/>
</dbReference>
<comment type="function">
    <text evidence="10">Catalyzes the reversible epimerization of D-ribulose 5-phosphate to D-xylulose 5-phosphate.</text>
</comment>
<dbReference type="InterPro" id="IPR000056">
    <property type="entry name" value="Ribul_P_3_epim-like"/>
</dbReference>
<evidence type="ECO:0000256" key="1">
    <source>
        <dbReference type="ARBA" id="ARBA00001782"/>
    </source>
</evidence>
<evidence type="ECO:0000256" key="3">
    <source>
        <dbReference type="ARBA" id="ARBA00001941"/>
    </source>
</evidence>
<dbReference type="NCBIfam" id="NF004076">
    <property type="entry name" value="PRK05581.1-4"/>
    <property type="match status" value="1"/>
</dbReference>
<dbReference type="InterPro" id="IPR026019">
    <property type="entry name" value="Ribul_P_3_epim"/>
</dbReference>
<organism evidence="15 16">
    <name type="scientific">Marininema mesophilum</name>
    <dbReference type="NCBI Taxonomy" id="1048340"/>
    <lineage>
        <taxon>Bacteria</taxon>
        <taxon>Bacillati</taxon>
        <taxon>Bacillota</taxon>
        <taxon>Bacilli</taxon>
        <taxon>Bacillales</taxon>
        <taxon>Thermoactinomycetaceae</taxon>
        <taxon>Marininema</taxon>
    </lineage>
</organism>
<keyword evidence="10 11" id="KW-0119">Carbohydrate metabolism</keyword>
<evidence type="ECO:0000256" key="10">
    <source>
        <dbReference type="HAMAP-Rule" id="MF_02227"/>
    </source>
</evidence>
<evidence type="ECO:0000256" key="4">
    <source>
        <dbReference type="ARBA" id="ARBA00001947"/>
    </source>
</evidence>
<feature type="active site" description="Proton donor" evidence="10 12">
    <location>
        <position position="175"/>
    </location>
</feature>
<evidence type="ECO:0000313" key="15">
    <source>
        <dbReference type="EMBL" id="SDW01944.1"/>
    </source>
</evidence>
<evidence type="ECO:0000256" key="5">
    <source>
        <dbReference type="ARBA" id="ARBA00001954"/>
    </source>
</evidence>
<keyword evidence="9 10" id="KW-0413">Isomerase</keyword>
<feature type="binding site" evidence="10 14">
    <location>
        <begin position="141"/>
        <end position="144"/>
    </location>
    <ligand>
        <name>substrate</name>
    </ligand>
</feature>
<gene>
    <name evidence="10" type="primary">rpe</name>
    <name evidence="15" type="ORF">SAMN05444487_10198</name>
</gene>
<comment type="pathway">
    <text evidence="10">Carbohydrate degradation.</text>
</comment>
<dbReference type="RefSeq" id="WP_091734603.1">
    <property type="nucleotide sequence ID" value="NZ_FNNQ01000001.1"/>
</dbReference>
<evidence type="ECO:0000256" key="6">
    <source>
        <dbReference type="ARBA" id="ARBA00009541"/>
    </source>
</evidence>
<feature type="binding site" evidence="10 13">
    <location>
        <position position="34"/>
    </location>
    <ligand>
        <name>a divalent metal cation</name>
        <dbReference type="ChEBI" id="CHEBI:60240"/>
    </ligand>
</feature>
<evidence type="ECO:0000256" key="2">
    <source>
        <dbReference type="ARBA" id="ARBA00001936"/>
    </source>
</evidence>
<feature type="active site" description="Proton acceptor" evidence="10 12">
    <location>
        <position position="34"/>
    </location>
</feature>
<dbReference type="PROSITE" id="PS01085">
    <property type="entry name" value="RIBUL_P_3_EPIMER_1"/>
    <property type="match status" value="1"/>
</dbReference>
<feature type="binding site" evidence="14">
    <location>
        <position position="177"/>
    </location>
    <ligand>
        <name>substrate</name>
    </ligand>
</feature>
<dbReference type="SUPFAM" id="SSF51366">
    <property type="entry name" value="Ribulose-phoshate binding barrel"/>
    <property type="match status" value="1"/>
</dbReference>
<keyword evidence="13" id="KW-0170">Cobalt</keyword>
<dbReference type="GO" id="GO:0046872">
    <property type="term" value="F:metal ion binding"/>
    <property type="evidence" value="ECO:0007669"/>
    <property type="project" value="UniProtKB-UniRule"/>
</dbReference>
<feature type="binding site" evidence="10 14">
    <location>
        <position position="65"/>
    </location>
    <ligand>
        <name>substrate</name>
    </ligand>
</feature>